<dbReference type="GO" id="GO:0005524">
    <property type="term" value="F:ATP binding"/>
    <property type="evidence" value="ECO:0007669"/>
    <property type="project" value="UniProtKB-KW"/>
</dbReference>
<accession>A0A931HT87</accession>
<evidence type="ECO:0000256" key="2">
    <source>
        <dbReference type="ARBA" id="ARBA00022801"/>
    </source>
</evidence>
<comment type="caution">
    <text evidence="6">The sequence shown here is derived from an EMBL/GenBank/DDBJ whole genome shotgun (WGS) entry which is preliminary data.</text>
</comment>
<dbReference type="InterPro" id="IPR051620">
    <property type="entry name" value="ORF904-like_C"/>
</dbReference>
<dbReference type="Pfam" id="PF19263">
    <property type="entry name" value="DUF5906"/>
    <property type="match status" value="1"/>
</dbReference>
<dbReference type="Gene3D" id="3.40.50.300">
    <property type="entry name" value="P-loop containing nucleotide triphosphate hydrolases"/>
    <property type="match status" value="1"/>
</dbReference>
<protein>
    <recommendedName>
        <fullName evidence="5">SF3 helicase domain-containing protein</fullName>
    </recommendedName>
</protein>
<dbReference type="SMART" id="SM00885">
    <property type="entry name" value="D5_N"/>
    <property type="match status" value="1"/>
</dbReference>
<evidence type="ECO:0000313" key="7">
    <source>
        <dbReference type="Proteomes" id="UP000614490"/>
    </source>
</evidence>
<organism evidence="6 7">
    <name type="scientific">Halobacillus yeomjeoni</name>
    <dbReference type="NCBI Taxonomy" id="311194"/>
    <lineage>
        <taxon>Bacteria</taxon>
        <taxon>Bacillati</taxon>
        <taxon>Bacillota</taxon>
        <taxon>Bacilli</taxon>
        <taxon>Bacillales</taxon>
        <taxon>Bacillaceae</taxon>
        <taxon>Halobacillus</taxon>
    </lineage>
</organism>
<evidence type="ECO:0000256" key="1">
    <source>
        <dbReference type="ARBA" id="ARBA00022741"/>
    </source>
</evidence>
<dbReference type="InterPro" id="IPR014818">
    <property type="entry name" value="Phage/plasmid_primase_P4_C"/>
</dbReference>
<dbReference type="InterPro" id="IPR006500">
    <property type="entry name" value="Helicase_put_C_phage/plasmid"/>
</dbReference>
<keyword evidence="4" id="KW-0067">ATP-binding</keyword>
<dbReference type="InterPro" id="IPR014015">
    <property type="entry name" value="Helicase_SF3_DNA-vir"/>
</dbReference>
<evidence type="ECO:0000313" key="6">
    <source>
        <dbReference type="EMBL" id="MBH0228836.1"/>
    </source>
</evidence>
<dbReference type="PANTHER" id="PTHR35372:SF2">
    <property type="entry name" value="SF3 HELICASE DOMAIN-CONTAINING PROTEIN"/>
    <property type="match status" value="1"/>
</dbReference>
<keyword evidence="1" id="KW-0547">Nucleotide-binding</keyword>
<evidence type="ECO:0000259" key="5">
    <source>
        <dbReference type="PROSITE" id="PS51206"/>
    </source>
</evidence>
<feature type="domain" description="SF3 helicase" evidence="5">
    <location>
        <begin position="161"/>
        <end position="316"/>
    </location>
</feature>
<keyword evidence="7" id="KW-1185">Reference proteome</keyword>
<reference evidence="6 7" key="1">
    <citation type="journal article" date="2005" name="Int. J. Syst. Evol. Microbiol.">
        <title>Halobacillus yeomjeoni sp. nov., isolated from a marine solar saltern in Korea.</title>
        <authorList>
            <person name="Yoon J.H."/>
            <person name="Kang S.J."/>
            <person name="Lee C.H."/>
            <person name="Oh H.W."/>
            <person name="Oh T.K."/>
        </authorList>
    </citation>
    <scope>NUCLEOTIDE SEQUENCE [LARGE SCALE GENOMIC DNA]</scope>
    <source>
        <strain evidence="6 7">KCTC 3957</strain>
    </source>
</reference>
<dbReference type="AlphaFoldDB" id="A0A931HT87"/>
<dbReference type="Pfam" id="PF03288">
    <property type="entry name" value="Pox_D5"/>
    <property type="match status" value="1"/>
</dbReference>
<sequence length="451" mass="51849">MLKEFENLQNNNLINFTYENVSQYFNDSTFIPKRLADDIAEDMPVFFDGIHLYAYEHGVYKNKARLKVRKLAQLKLGEEARRNRVEEVIYYLESQKVLGPEDLNINHSHLNVLNGMVNWKTGDLKDHTPTYLSTIQVPVTYNPQAKCPKFDHFLKEVVDEGAISMVHEMMGYLLIPKSNLEKAFMLTGTGANGKSTLLYVIEKLIGKDNIANVPLQDLESNRFKKAQLYGKLANIFADLSSSIMEGSSVFKTLVSGDRIDGEFKGKDSFSFTPFAKLIFSANELPPSTELGDSFFRRWEIINFPNQFKGSARKHDLKHDLTTKDELSGILNHALEGLRRIMRNGEFTPCESSRKRKEEYEREADNVLAFIDEECLISPKVQVFTKQLYQSYKEWCFDNGYKSLGKKKFNNRLTTKFPEVAKKRSHGMPEHWLGVGLLDYVDETRSNKDLTI</sequence>
<proteinExistence type="predicted"/>
<dbReference type="RefSeq" id="WP_197315480.1">
    <property type="nucleotide sequence ID" value="NZ_JADZSC010000001.1"/>
</dbReference>
<dbReference type="InterPro" id="IPR036390">
    <property type="entry name" value="WH_DNA-bd_sf"/>
</dbReference>
<dbReference type="SUPFAM" id="SSF46785">
    <property type="entry name" value="Winged helix' DNA-binding domain"/>
    <property type="match status" value="1"/>
</dbReference>
<name>A0A931HT87_9BACI</name>
<keyword evidence="3" id="KW-0347">Helicase</keyword>
<dbReference type="GO" id="GO:0004386">
    <property type="term" value="F:helicase activity"/>
    <property type="evidence" value="ECO:0007669"/>
    <property type="project" value="UniProtKB-KW"/>
</dbReference>
<dbReference type="InterPro" id="IPR004968">
    <property type="entry name" value="DNA_primase/NTPase_C"/>
</dbReference>
<evidence type="ECO:0000256" key="3">
    <source>
        <dbReference type="ARBA" id="ARBA00022806"/>
    </source>
</evidence>
<dbReference type="Pfam" id="PF08706">
    <property type="entry name" value="D5_N"/>
    <property type="match status" value="1"/>
</dbReference>
<dbReference type="EMBL" id="JADZSC010000001">
    <property type="protein sequence ID" value="MBH0228836.1"/>
    <property type="molecule type" value="Genomic_DNA"/>
</dbReference>
<dbReference type="PROSITE" id="PS51206">
    <property type="entry name" value="SF3_HELICASE_1"/>
    <property type="match status" value="1"/>
</dbReference>
<dbReference type="PANTHER" id="PTHR35372">
    <property type="entry name" value="ATP BINDING PROTEIN-RELATED"/>
    <property type="match status" value="1"/>
</dbReference>
<gene>
    <name evidence="6" type="ORF">H0267_01310</name>
</gene>
<dbReference type="NCBIfam" id="TIGR01613">
    <property type="entry name" value="primase_Cterm"/>
    <property type="match status" value="1"/>
</dbReference>
<dbReference type="InterPro" id="IPR045455">
    <property type="entry name" value="NrS-1_pol-like_helicase"/>
</dbReference>
<keyword evidence="2" id="KW-0378">Hydrolase</keyword>
<dbReference type="GO" id="GO:0016787">
    <property type="term" value="F:hydrolase activity"/>
    <property type="evidence" value="ECO:0007669"/>
    <property type="project" value="UniProtKB-KW"/>
</dbReference>
<evidence type="ECO:0000256" key="4">
    <source>
        <dbReference type="ARBA" id="ARBA00022840"/>
    </source>
</evidence>
<dbReference type="InterPro" id="IPR027417">
    <property type="entry name" value="P-loop_NTPase"/>
</dbReference>
<dbReference type="Proteomes" id="UP000614490">
    <property type="component" value="Unassembled WGS sequence"/>
</dbReference>
<dbReference type="SUPFAM" id="SSF52540">
    <property type="entry name" value="P-loop containing nucleoside triphosphate hydrolases"/>
    <property type="match status" value="1"/>
</dbReference>